<dbReference type="GeneID" id="63816657"/>
<feature type="region of interest" description="Disordered" evidence="1">
    <location>
        <begin position="183"/>
        <end position="203"/>
    </location>
</feature>
<dbReference type="Proteomes" id="UP000244073">
    <property type="component" value="Unassembled WGS sequence"/>
</dbReference>
<reference evidence="2 3" key="1">
    <citation type="journal article" date="2018" name="Proc. Natl. Acad. Sci. U.S.A.">
        <title>Linking secondary metabolites to gene clusters through genome sequencing of six diverse Aspergillus species.</title>
        <authorList>
            <person name="Kaerboelling I."/>
            <person name="Vesth T.C."/>
            <person name="Frisvad J.C."/>
            <person name="Nybo J.L."/>
            <person name="Theobald S."/>
            <person name="Kuo A."/>
            <person name="Bowyer P."/>
            <person name="Matsuda Y."/>
            <person name="Mondo S."/>
            <person name="Lyhne E.K."/>
            <person name="Kogle M.E."/>
            <person name="Clum A."/>
            <person name="Lipzen A."/>
            <person name="Salamov A."/>
            <person name="Ngan C.Y."/>
            <person name="Daum C."/>
            <person name="Chiniquy J."/>
            <person name="Barry K."/>
            <person name="LaButti K."/>
            <person name="Haridas S."/>
            <person name="Simmons B.A."/>
            <person name="Magnuson J.K."/>
            <person name="Mortensen U.H."/>
            <person name="Larsen T.O."/>
            <person name="Grigoriev I.V."/>
            <person name="Baker S.E."/>
            <person name="Andersen M.R."/>
        </authorList>
    </citation>
    <scope>NUCLEOTIDE SEQUENCE [LARGE SCALE GENOMIC DNA]</scope>
    <source>
        <strain evidence="2 3">IBT 24754</strain>
    </source>
</reference>
<evidence type="ECO:0000256" key="1">
    <source>
        <dbReference type="SAM" id="MobiDB-lite"/>
    </source>
</evidence>
<proteinExistence type="predicted"/>
<evidence type="ECO:0000313" key="2">
    <source>
        <dbReference type="EMBL" id="PTU23204.1"/>
    </source>
</evidence>
<dbReference type="AlphaFoldDB" id="A0A2T5M3V0"/>
<name>A0A2T5M3V0_9EURO</name>
<comment type="caution">
    <text evidence="2">The sequence shown here is derived from an EMBL/GenBank/DDBJ whole genome shotgun (WGS) entry which is preliminary data.</text>
</comment>
<protein>
    <submittedName>
        <fullName evidence="2">Uncharacterized protein</fullName>
    </submittedName>
</protein>
<dbReference type="VEuPathDB" id="FungiDB:P175DRAFT_0530311"/>
<dbReference type="RefSeq" id="XP_040754596.1">
    <property type="nucleotide sequence ID" value="XM_040899775.1"/>
</dbReference>
<gene>
    <name evidence="2" type="ORF">P175DRAFT_0530311</name>
</gene>
<dbReference type="EMBL" id="MSFN02000002">
    <property type="protein sequence ID" value="PTU23204.1"/>
    <property type="molecule type" value="Genomic_DNA"/>
</dbReference>
<organism evidence="2 3">
    <name type="scientific">Aspergillus ochraceoroseus IBT 24754</name>
    <dbReference type="NCBI Taxonomy" id="1392256"/>
    <lineage>
        <taxon>Eukaryota</taxon>
        <taxon>Fungi</taxon>
        <taxon>Dikarya</taxon>
        <taxon>Ascomycota</taxon>
        <taxon>Pezizomycotina</taxon>
        <taxon>Eurotiomycetes</taxon>
        <taxon>Eurotiomycetidae</taxon>
        <taxon>Eurotiales</taxon>
        <taxon>Aspergillaceae</taxon>
        <taxon>Aspergillus</taxon>
        <taxon>Aspergillus subgen. Nidulantes</taxon>
    </lineage>
</organism>
<evidence type="ECO:0000313" key="3">
    <source>
        <dbReference type="Proteomes" id="UP000244073"/>
    </source>
</evidence>
<accession>A0A2T5M3V0</accession>
<sequence>MSFRFSFDDGQPGAGVELLDDKARAEMEPFYADQDGAAAGISGGVSRSFFVGDAVHLCLYTVVAYGWTLKAKLVPDELKSTPEAAASGYLVVSINSTGSTPAAFSKKGHLEPNYRFIDSTQLVITVIFIIRFFIPGEVEWRVLLYKTPVRSEPNNPFRYPERNRGFGYYMTYRLRDGLAEDEKRSSDTRCSRYSRYPQGQELL</sequence>